<keyword evidence="2 7" id="KW-0698">rRNA processing</keyword>
<organism evidence="10 11">
    <name type="scientific">Dehalobacterium formicoaceticum</name>
    <dbReference type="NCBI Taxonomy" id="51515"/>
    <lineage>
        <taxon>Bacteria</taxon>
        <taxon>Bacillati</taxon>
        <taxon>Bacillota</taxon>
        <taxon>Clostridia</taxon>
        <taxon>Eubacteriales</taxon>
        <taxon>Peptococcaceae</taxon>
        <taxon>Dehalobacterium</taxon>
    </lineage>
</organism>
<reference evidence="10 11" key="1">
    <citation type="submission" date="2022-08" db="EMBL/GenBank/DDBJ databases">
        <title>Proteogenomics of the novel Dehalobacterium formicoaceticum strain EZ94 highlights a key role of methyltransferases during anaerobic dichloromethane degradation.</title>
        <authorList>
            <person name="Wasmund K."/>
        </authorList>
    </citation>
    <scope>NUCLEOTIDE SEQUENCE [LARGE SCALE GENOMIC DNA]</scope>
    <source>
        <strain evidence="10 11">EZ94</strain>
    </source>
</reference>
<dbReference type="Gene3D" id="1.10.8.100">
    <property type="entry name" value="Ribosomal RNA adenine dimethylase-like, domain 2"/>
    <property type="match status" value="1"/>
</dbReference>
<evidence type="ECO:0000256" key="3">
    <source>
        <dbReference type="ARBA" id="ARBA00022603"/>
    </source>
</evidence>
<keyword evidence="1 7" id="KW-0963">Cytoplasm</keyword>
<evidence type="ECO:0000256" key="6">
    <source>
        <dbReference type="ARBA" id="ARBA00022884"/>
    </source>
</evidence>
<dbReference type="RefSeq" id="WP_257912828.1">
    <property type="nucleotide sequence ID" value="NZ_JANPWE010000002.1"/>
</dbReference>
<dbReference type="PANTHER" id="PTHR11727:SF7">
    <property type="entry name" value="DIMETHYLADENOSINE TRANSFERASE-RELATED"/>
    <property type="match status" value="1"/>
</dbReference>
<evidence type="ECO:0000256" key="8">
    <source>
        <dbReference type="PROSITE-ProRule" id="PRU01026"/>
    </source>
</evidence>
<feature type="domain" description="Ribosomal RNA adenine methylase transferase N-terminal" evidence="9">
    <location>
        <begin position="35"/>
        <end position="212"/>
    </location>
</feature>
<dbReference type="InterPro" id="IPR001737">
    <property type="entry name" value="KsgA/Erm"/>
</dbReference>
<feature type="binding site" evidence="7 8">
    <location>
        <position position="55"/>
    </location>
    <ligand>
        <name>S-adenosyl-L-methionine</name>
        <dbReference type="ChEBI" id="CHEBI:59789"/>
    </ligand>
</feature>
<dbReference type="PROSITE" id="PS01131">
    <property type="entry name" value="RRNA_A_DIMETH"/>
    <property type="match status" value="1"/>
</dbReference>
<dbReference type="Proteomes" id="UP001524944">
    <property type="component" value="Unassembled WGS sequence"/>
</dbReference>
<dbReference type="NCBIfam" id="TIGR00755">
    <property type="entry name" value="ksgA"/>
    <property type="match status" value="1"/>
</dbReference>
<feature type="binding site" evidence="7 8">
    <location>
        <position position="76"/>
    </location>
    <ligand>
        <name>S-adenosyl-L-methionine</name>
        <dbReference type="ChEBI" id="CHEBI:59789"/>
    </ligand>
</feature>
<keyword evidence="6 7" id="KW-0694">RNA-binding</keyword>
<dbReference type="InterPro" id="IPR020598">
    <property type="entry name" value="rRNA_Ade_methylase_Trfase_N"/>
</dbReference>
<keyword evidence="4 7" id="KW-0808">Transferase</keyword>
<evidence type="ECO:0000313" key="10">
    <source>
        <dbReference type="EMBL" id="MCR6545227.1"/>
    </source>
</evidence>
<keyword evidence="3 7" id="KW-0489">Methyltransferase</keyword>
<protein>
    <recommendedName>
        <fullName evidence="7">Ribosomal RNA small subunit methyltransferase A</fullName>
        <ecNumber evidence="7">2.1.1.182</ecNumber>
    </recommendedName>
    <alternativeName>
        <fullName evidence="7">16S rRNA (adenine(1518)-N(6)/adenine(1519)-N(6))-dimethyltransferase</fullName>
    </alternativeName>
    <alternativeName>
        <fullName evidence="7">16S rRNA dimethyladenosine transferase</fullName>
    </alternativeName>
    <alternativeName>
        <fullName evidence="7">16S rRNA dimethylase</fullName>
    </alternativeName>
    <alternativeName>
        <fullName evidence="7">S-adenosylmethionine-6-N', N'-adenosyl(rRNA) dimethyltransferase</fullName>
    </alternativeName>
</protein>
<comment type="subcellular location">
    <subcellularLocation>
        <location evidence="7">Cytoplasm</location>
    </subcellularLocation>
</comment>
<dbReference type="PROSITE" id="PS51689">
    <property type="entry name" value="SAM_RNA_A_N6_MT"/>
    <property type="match status" value="1"/>
</dbReference>
<dbReference type="SMART" id="SM00650">
    <property type="entry name" value="rADc"/>
    <property type="match status" value="1"/>
</dbReference>
<dbReference type="EMBL" id="JANPWE010000002">
    <property type="protein sequence ID" value="MCR6545227.1"/>
    <property type="molecule type" value="Genomic_DNA"/>
</dbReference>
<dbReference type="EC" id="2.1.1.182" evidence="7"/>
<dbReference type="InterPro" id="IPR023165">
    <property type="entry name" value="rRNA_Ade_diMease-like_C"/>
</dbReference>
<comment type="function">
    <text evidence="7">Specifically dimethylates two adjacent adenosines (A1518 and A1519) in the loop of a conserved hairpin near the 3'-end of 16S rRNA in the 30S particle. May play a critical role in biogenesis of 30S subunits.</text>
</comment>
<keyword evidence="5 7" id="KW-0949">S-adenosyl-L-methionine</keyword>
<evidence type="ECO:0000256" key="1">
    <source>
        <dbReference type="ARBA" id="ARBA00022490"/>
    </source>
</evidence>
<comment type="similarity">
    <text evidence="7">Belongs to the class I-like SAM-binding methyltransferase superfamily. rRNA adenine N(6)-methyltransferase family. RsmA subfamily.</text>
</comment>
<feature type="binding site" evidence="7 8">
    <location>
        <position position="101"/>
    </location>
    <ligand>
        <name>S-adenosyl-L-methionine</name>
        <dbReference type="ChEBI" id="CHEBI:59789"/>
    </ligand>
</feature>
<dbReference type="InterPro" id="IPR029063">
    <property type="entry name" value="SAM-dependent_MTases_sf"/>
</dbReference>
<evidence type="ECO:0000313" key="11">
    <source>
        <dbReference type="Proteomes" id="UP001524944"/>
    </source>
</evidence>
<evidence type="ECO:0000256" key="4">
    <source>
        <dbReference type="ARBA" id="ARBA00022679"/>
    </source>
</evidence>
<dbReference type="InterPro" id="IPR020596">
    <property type="entry name" value="rRNA_Ade_Mease_Trfase_CS"/>
</dbReference>
<gene>
    <name evidence="7 10" type="primary">rsmA</name>
    <name evidence="7" type="synonym">ksgA</name>
    <name evidence="10" type="ORF">NVS47_06815</name>
</gene>
<evidence type="ECO:0000256" key="7">
    <source>
        <dbReference type="HAMAP-Rule" id="MF_00607"/>
    </source>
</evidence>
<dbReference type="PANTHER" id="PTHR11727">
    <property type="entry name" value="DIMETHYLADENOSINE TRANSFERASE"/>
    <property type="match status" value="1"/>
</dbReference>
<proteinExistence type="inferred from homology"/>
<sequence>MDRIATPSMTREIINKYGLRMHKTLGQNFLIEPKFIEKIMEAAEIKDNQVVVEIGPGIGALTQGLAEKAAGVIALEIDRGLIDVLQDIFREKTNVHVVHGDALKVDFDLLVQEQMGKRAIPYKVVANLPYYITTPIIMRLLEGGFHFSSLVLMVQKEVARRMAALPGTKDYGALSIGVQYFCKPQLITTVPPTVFYPKPEVESTVIRLDKRERPAVVVTNEKIFFALVKAAFGQRRKTLLNALSNSGYPLNKEEWQHLLEMSRLDPKRRGETLSLEEFAVLANHLSDKGTV</sequence>
<accession>A0ABT1Y2X6</accession>
<dbReference type="GO" id="GO:0052908">
    <property type="term" value="F:16S rRNA (adenine(1518)-N(6)/adenine(1519)-N(6))-dimethyltransferase activity"/>
    <property type="evidence" value="ECO:0007669"/>
    <property type="project" value="UniProtKB-EC"/>
</dbReference>
<evidence type="ECO:0000256" key="5">
    <source>
        <dbReference type="ARBA" id="ARBA00022691"/>
    </source>
</evidence>
<feature type="binding site" evidence="7 8">
    <location>
        <position position="28"/>
    </location>
    <ligand>
        <name>S-adenosyl-L-methionine</name>
        <dbReference type="ChEBI" id="CHEBI:59789"/>
    </ligand>
</feature>
<dbReference type="Gene3D" id="3.40.50.150">
    <property type="entry name" value="Vaccinia Virus protein VP39"/>
    <property type="match status" value="1"/>
</dbReference>
<feature type="binding site" evidence="7 8">
    <location>
        <position position="30"/>
    </location>
    <ligand>
        <name>S-adenosyl-L-methionine</name>
        <dbReference type="ChEBI" id="CHEBI:59789"/>
    </ligand>
</feature>
<name>A0ABT1Y2X6_9FIRM</name>
<evidence type="ECO:0000259" key="9">
    <source>
        <dbReference type="SMART" id="SM00650"/>
    </source>
</evidence>
<dbReference type="HAMAP" id="MF_00607">
    <property type="entry name" value="16SrRNA_methyltr_A"/>
    <property type="match status" value="1"/>
</dbReference>
<evidence type="ECO:0000256" key="2">
    <source>
        <dbReference type="ARBA" id="ARBA00022552"/>
    </source>
</evidence>
<feature type="binding site" evidence="7 8">
    <location>
        <position position="127"/>
    </location>
    <ligand>
        <name>S-adenosyl-L-methionine</name>
        <dbReference type="ChEBI" id="CHEBI:59789"/>
    </ligand>
</feature>
<dbReference type="CDD" id="cd02440">
    <property type="entry name" value="AdoMet_MTases"/>
    <property type="match status" value="1"/>
</dbReference>
<dbReference type="SUPFAM" id="SSF53335">
    <property type="entry name" value="S-adenosyl-L-methionine-dependent methyltransferases"/>
    <property type="match status" value="1"/>
</dbReference>
<comment type="caution">
    <text evidence="10">The sequence shown here is derived from an EMBL/GenBank/DDBJ whole genome shotgun (WGS) entry which is preliminary data.</text>
</comment>
<comment type="catalytic activity">
    <reaction evidence="7">
        <text>adenosine(1518)/adenosine(1519) in 16S rRNA + 4 S-adenosyl-L-methionine = N(6)-dimethyladenosine(1518)/N(6)-dimethyladenosine(1519) in 16S rRNA + 4 S-adenosyl-L-homocysteine + 4 H(+)</text>
        <dbReference type="Rhea" id="RHEA:19609"/>
        <dbReference type="Rhea" id="RHEA-COMP:10232"/>
        <dbReference type="Rhea" id="RHEA-COMP:10233"/>
        <dbReference type="ChEBI" id="CHEBI:15378"/>
        <dbReference type="ChEBI" id="CHEBI:57856"/>
        <dbReference type="ChEBI" id="CHEBI:59789"/>
        <dbReference type="ChEBI" id="CHEBI:74411"/>
        <dbReference type="ChEBI" id="CHEBI:74493"/>
        <dbReference type="EC" id="2.1.1.182"/>
    </reaction>
</comment>
<dbReference type="InterPro" id="IPR011530">
    <property type="entry name" value="rRNA_adenine_dimethylase"/>
</dbReference>
<dbReference type="Pfam" id="PF00398">
    <property type="entry name" value="RrnaAD"/>
    <property type="match status" value="1"/>
</dbReference>
<keyword evidence="11" id="KW-1185">Reference proteome</keyword>